<dbReference type="GO" id="GO:0006887">
    <property type="term" value="P:exocytosis"/>
    <property type="evidence" value="ECO:0007669"/>
    <property type="project" value="UniProtKB-KW"/>
</dbReference>
<dbReference type="SUPFAM" id="SSF50729">
    <property type="entry name" value="PH domain-like"/>
    <property type="match status" value="1"/>
</dbReference>
<dbReference type="EMBL" id="LR006629">
    <property type="protein sequence ID" value="SVE76248.1"/>
    <property type="molecule type" value="mRNA"/>
</dbReference>
<sequence length="915" mass="103885">MSDRLGIYFDPQLFSYYRSLVRALPPIRIFLHIADDESDSESECDESLTVKKPNKVYPASQISDIFQVRPQRKSFFSSRLPVKTMCCVNGKTHIILDDHINEQCQQVQFQQEDESSVELEVEAEARRKRVLLSTLNRLKKDHSRAKEVAHNILKTSSSNRNEDGDGDMETSSKGLSKKGSQNLVICEICGKLISASWIRVHFANHQALIFTTIFFLTKKDVKELTQSTVGGHDLLQHRQKIQALSEETNQYLKKNVYQNYMQFIETAKEISYLESEMYQLSHLLTEQRSLIVTLLENSLLGDKAPGLRGVEKPEIKAKFNAEVAVNLNVNNQEGRKRLTALLEKVEGCANVVESLTRTLIHEGDMVELDPSDNCAVGRVRGFLLNDSFMIASWLPNKRGNMRYQYQALFELEGLAVINIRDLGPVKYAFKLMMFPDTRVLQCANSNDKKEWLEAFDLAKQLKNKKDVSPTPSEDTKDNSYDDAFNPFAEDENLPYIPNGSGNSPEAAESIPDWVIEVADDMDVYVAQRDFEEAVSLAEKTRAFWDGASPSAVNLHRDLRLKIDSRIRQLSEVLMNELRVSPDKSLQGGPRAASRAVLLLSRLGQASQACDLFLKHRSALLKHNLRQLKTEGATTLYIKRITSLFFPFVADTGREISRVFPQNKVCASAFVVWSRNEVGKFGNNFRKHVFTSGSTLTTVAECVALVRSHSEQLIEIGLDLTFYLENELRGQVERCLRDAREKLMESIKLRAFEDKWRPVNLVNKSGIARFADDMSEIGIASIHSWVYDECWVALTSNTINFSKAYLTFLDDALKMPSADSNIFVDEILHDIFQAQLKHVENSLRSGKYKGEAKFIHKNASFLLHTVLSLAQHRVDEIRLYPSPSFAKLRADFEWLASESKKTNTTIKSPVSNQSFI</sequence>
<dbReference type="GO" id="GO:0030426">
    <property type="term" value="C:growth cone"/>
    <property type="evidence" value="ECO:0007669"/>
    <property type="project" value="UniProtKB-SubCell"/>
</dbReference>
<dbReference type="CDD" id="cd01226">
    <property type="entry name" value="PH_RalBD_exo84"/>
    <property type="match status" value="1"/>
</dbReference>
<protein>
    <recommendedName>
        <fullName evidence="5">Exocyst complex component 8</fullName>
    </recommendedName>
</protein>
<evidence type="ECO:0000313" key="11">
    <source>
        <dbReference type="EMBL" id="SVE76248.1"/>
    </source>
</evidence>
<dbReference type="Pfam" id="PF16528">
    <property type="entry name" value="Exo84_C"/>
    <property type="match status" value="1"/>
</dbReference>
<feature type="region of interest" description="Disordered" evidence="9">
    <location>
        <begin position="151"/>
        <end position="176"/>
    </location>
</feature>
<evidence type="ECO:0000256" key="6">
    <source>
        <dbReference type="ARBA" id="ARBA00022448"/>
    </source>
</evidence>
<dbReference type="PANTHER" id="PTHR21426">
    <property type="entry name" value="EXOCYST COMPLEX COMPONENT 8"/>
    <property type="match status" value="1"/>
</dbReference>
<dbReference type="PROSITE" id="PS50003">
    <property type="entry name" value="PH_DOMAIN"/>
    <property type="match status" value="1"/>
</dbReference>
<evidence type="ECO:0000256" key="9">
    <source>
        <dbReference type="SAM" id="MobiDB-lite"/>
    </source>
</evidence>
<dbReference type="Gene3D" id="1.20.58.1220">
    <property type="entry name" value="Exo84p, C-terminal helical domain"/>
    <property type="match status" value="1"/>
</dbReference>
<evidence type="ECO:0000256" key="7">
    <source>
        <dbReference type="ARBA" id="ARBA00022483"/>
    </source>
</evidence>
<dbReference type="GO" id="GO:0006893">
    <property type="term" value="P:Golgi to plasma membrane transport"/>
    <property type="evidence" value="ECO:0007669"/>
    <property type="project" value="TreeGrafter"/>
</dbReference>
<gene>
    <name evidence="11" type="primary">EOG090X021B</name>
</gene>
<evidence type="ECO:0000256" key="4">
    <source>
        <dbReference type="ARBA" id="ARBA00007210"/>
    </source>
</evidence>
<evidence type="ECO:0000256" key="3">
    <source>
        <dbReference type="ARBA" id="ARBA00004624"/>
    </source>
</evidence>
<dbReference type="InterPro" id="IPR016159">
    <property type="entry name" value="Cullin_repeat-like_dom_sf"/>
</dbReference>
<proteinExistence type="evidence at transcript level"/>
<dbReference type="GO" id="GO:0015031">
    <property type="term" value="P:protein transport"/>
    <property type="evidence" value="ECO:0007669"/>
    <property type="project" value="UniProtKB-KW"/>
</dbReference>
<dbReference type="Pfam" id="PF08700">
    <property type="entry name" value="VPS51_Exo84_N"/>
    <property type="match status" value="1"/>
</dbReference>
<evidence type="ECO:0000256" key="5">
    <source>
        <dbReference type="ARBA" id="ARBA00017509"/>
    </source>
</evidence>
<accession>A0A4Y7M3Y5</accession>
<comment type="function">
    <text evidence="1">Component of the exocyst complex involved in the docking of exocytic vesicles with fusion sites on the plasma membrane.</text>
</comment>
<evidence type="ECO:0000256" key="1">
    <source>
        <dbReference type="ARBA" id="ARBA00002660"/>
    </source>
</evidence>
<organism evidence="11">
    <name type="scientific">Daphnia longispina</name>
    <dbReference type="NCBI Taxonomy" id="42846"/>
    <lineage>
        <taxon>Eukaryota</taxon>
        <taxon>Metazoa</taxon>
        <taxon>Ecdysozoa</taxon>
        <taxon>Arthropoda</taxon>
        <taxon>Crustacea</taxon>
        <taxon>Branchiopoda</taxon>
        <taxon>Diplostraca</taxon>
        <taxon>Cladocera</taxon>
        <taxon>Anomopoda</taxon>
        <taxon>Daphniidae</taxon>
        <taxon>Daphnia</taxon>
    </lineage>
</organism>
<dbReference type="PANTHER" id="PTHR21426:SF12">
    <property type="entry name" value="EXOCYST COMPLEX COMPONENT 8"/>
    <property type="match status" value="1"/>
</dbReference>
<dbReference type="AlphaFoldDB" id="A0A4Y7M3Y5"/>
<dbReference type="Gene3D" id="1.20.58.1210">
    <property type="entry name" value="Exo84p, N-terminal helical domain"/>
    <property type="match status" value="1"/>
</dbReference>
<keyword evidence="7" id="KW-0268">Exocytosis</keyword>
<dbReference type="GO" id="GO:0048471">
    <property type="term" value="C:perinuclear region of cytoplasm"/>
    <property type="evidence" value="ECO:0007669"/>
    <property type="project" value="UniProtKB-SubCell"/>
</dbReference>
<evidence type="ECO:0000256" key="8">
    <source>
        <dbReference type="ARBA" id="ARBA00022927"/>
    </source>
</evidence>
<dbReference type="Gene3D" id="2.30.29.30">
    <property type="entry name" value="Pleckstrin-homology domain (PH domain)/Phosphotyrosine-binding domain (PTB)"/>
    <property type="match status" value="1"/>
</dbReference>
<dbReference type="InterPro" id="IPR011993">
    <property type="entry name" value="PH-like_dom_sf"/>
</dbReference>
<dbReference type="InterPro" id="IPR042561">
    <property type="entry name" value="Exo84_C_1"/>
</dbReference>
<dbReference type="FunFam" id="1.20.58.1210:FF:000001">
    <property type="entry name" value="exocyst complex component 8"/>
    <property type="match status" value="1"/>
</dbReference>
<dbReference type="InterPro" id="IPR042560">
    <property type="entry name" value="Exo84_C_2"/>
</dbReference>
<keyword evidence="8" id="KW-0653">Protein transport</keyword>
<evidence type="ECO:0000259" key="10">
    <source>
        <dbReference type="PROSITE" id="PS50003"/>
    </source>
</evidence>
<dbReference type="InterPro" id="IPR032403">
    <property type="entry name" value="Exo84_C"/>
</dbReference>
<keyword evidence="6" id="KW-0813">Transport</keyword>
<reference evidence="11" key="1">
    <citation type="submission" date="2018-08" db="EMBL/GenBank/DDBJ databases">
        <authorList>
            <person name="Cornetti L."/>
        </authorList>
    </citation>
    <scope>NUCLEOTIDE SEQUENCE</scope>
    <source>
        <strain evidence="11">FI-G-95-1_INB4-1</strain>
    </source>
</reference>
<comment type="similarity">
    <text evidence="4">Belongs to the EXO84 family.</text>
</comment>
<evidence type="ECO:0000256" key="2">
    <source>
        <dbReference type="ARBA" id="ARBA00004556"/>
    </source>
</evidence>
<comment type="subcellular location">
    <subcellularLocation>
        <location evidence="3">Cell projection</location>
        <location evidence="3">Growth cone</location>
    </subcellularLocation>
    <subcellularLocation>
        <location evidence="2">Cytoplasm</location>
        <location evidence="2">Perinuclear region</location>
    </subcellularLocation>
</comment>
<dbReference type="InterPro" id="IPR033961">
    <property type="entry name" value="Exo84"/>
</dbReference>
<dbReference type="GO" id="GO:0000145">
    <property type="term" value="C:exocyst"/>
    <property type="evidence" value="ECO:0007669"/>
    <property type="project" value="InterPro"/>
</dbReference>
<dbReference type="SUPFAM" id="SSF74788">
    <property type="entry name" value="Cullin repeat-like"/>
    <property type="match status" value="1"/>
</dbReference>
<feature type="compositionally biased region" description="Basic and acidic residues" evidence="9">
    <location>
        <begin position="463"/>
        <end position="479"/>
    </location>
</feature>
<feature type="domain" description="PH" evidence="10">
    <location>
        <begin position="358"/>
        <end position="460"/>
    </location>
</feature>
<name>A0A4Y7M3Y5_9CRUS</name>
<dbReference type="InterPro" id="IPR001849">
    <property type="entry name" value="PH_domain"/>
</dbReference>
<feature type="region of interest" description="Disordered" evidence="9">
    <location>
        <begin position="463"/>
        <end position="483"/>
    </location>
</feature>